<feature type="region of interest" description="Disordered" evidence="1">
    <location>
        <begin position="104"/>
        <end position="142"/>
    </location>
</feature>
<keyword evidence="3" id="KW-1185">Reference proteome</keyword>
<name>A0A3A3YYN3_9ACTN</name>
<reference evidence="2 3" key="1">
    <citation type="submission" date="2018-09" db="EMBL/GenBank/DDBJ databases">
        <title>YIM 75000 draft genome.</title>
        <authorList>
            <person name="Tang S."/>
            <person name="Feng Y."/>
        </authorList>
    </citation>
    <scope>NUCLEOTIDE SEQUENCE [LARGE SCALE GENOMIC DNA]</scope>
    <source>
        <strain evidence="2 3">YIM 75000</strain>
    </source>
</reference>
<accession>A0A3A3YYN3</accession>
<evidence type="ECO:0008006" key="4">
    <source>
        <dbReference type="Google" id="ProtNLM"/>
    </source>
</evidence>
<dbReference type="EMBL" id="QZEZ01000004">
    <property type="protein sequence ID" value="RJK95942.1"/>
    <property type="molecule type" value="Genomic_DNA"/>
</dbReference>
<evidence type="ECO:0000313" key="3">
    <source>
        <dbReference type="Proteomes" id="UP000265614"/>
    </source>
</evidence>
<organism evidence="2 3">
    <name type="scientific">Vallicoccus soli</name>
    <dbReference type="NCBI Taxonomy" id="2339232"/>
    <lineage>
        <taxon>Bacteria</taxon>
        <taxon>Bacillati</taxon>
        <taxon>Actinomycetota</taxon>
        <taxon>Actinomycetes</taxon>
        <taxon>Motilibacterales</taxon>
        <taxon>Vallicoccaceae</taxon>
        <taxon>Vallicoccus</taxon>
    </lineage>
</organism>
<proteinExistence type="predicted"/>
<dbReference type="RefSeq" id="WP_119950368.1">
    <property type="nucleotide sequence ID" value="NZ_QZEZ01000004.1"/>
</dbReference>
<dbReference type="Proteomes" id="UP000265614">
    <property type="component" value="Unassembled WGS sequence"/>
</dbReference>
<feature type="region of interest" description="Disordered" evidence="1">
    <location>
        <begin position="159"/>
        <end position="191"/>
    </location>
</feature>
<evidence type="ECO:0000256" key="1">
    <source>
        <dbReference type="SAM" id="MobiDB-lite"/>
    </source>
</evidence>
<dbReference type="AlphaFoldDB" id="A0A3A3YYN3"/>
<feature type="compositionally biased region" description="Low complexity" evidence="1">
    <location>
        <begin position="130"/>
        <end position="142"/>
    </location>
</feature>
<comment type="caution">
    <text evidence="2">The sequence shown here is derived from an EMBL/GenBank/DDBJ whole genome shotgun (WGS) entry which is preliminary data.</text>
</comment>
<evidence type="ECO:0000313" key="2">
    <source>
        <dbReference type="EMBL" id="RJK95942.1"/>
    </source>
</evidence>
<gene>
    <name evidence="2" type="ORF">D5H78_10125</name>
</gene>
<protein>
    <recommendedName>
        <fullName evidence="4">Helix-turn-helix domain-containing protein</fullName>
    </recommendedName>
</protein>
<dbReference type="OrthoDB" id="5198306at2"/>
<sequence length="358" mass="38108">MAEDRIDDFEDEGTLVVEQHFAIVPEWVIDADISDCAYRLYSVLLRYGQSSGQRMPGRALLAQRLRKRSKDTVDRAMKELVAVGAVVVERRRRGRQNLTNRYHLMSTSPAARPLGRGGRTDAATPPGRSPAATPGRTGAATPGPARAAILAAVLRPDPGALTQEVPPPPASCDRTADRRGGGGTGHGDTHPAAAAVTAADLAALGVAVDLEALAAECQRLRRALGQPATRWTARRVAEVLAVAVTDGGWPAQHAAAALRAVAADPATKSPMRLTCPGPWWDTAEQAAARGAGTRHDIHLPALEQRLAELGGRRVALQRRARAELEAAGLPLTRSTVARRSVELLEQDPGPHDHDEEAR</sequence>